<keyword evidence="4 5" id="KW-0472">Membrane</keyword>
<organism evidence="6 7">
    <name type="scientific">Kribbella jejuensis</name>
    <dbReference type="NCBI Taxonomy" id="236068"/>
    <lineage>
        <taxon>Bacteria</taxon>
        <taxon>Bacillati</taxon>
        <taxon>Actinomycetota</taxon>
        <taxon>Actinomycetes</taxon>
        <taxon>Propionibacteriales</taxon>
        <taxon>Kribbellaceae</taxon>
        <taxon>Kribbella</taxon>
    </lineage>
</organism>
<proteinExistence type="predicted"/>
<keyword evidence="7" id="KW-1185">Reference proteome</keyword>
<name>A0A542ELE6_9ACTN</name>
<dbReference type="Proteomes" id="UP000316298">
    <property type="component" value="Unassembled WGS sequence"/>
</dbReference>
<evidence type="ECO:0000256" key="2">
    <source>
        <dbReference type="ARBA" id="ARBA00022692"/>
    </source>
</evidence>
<feature type="transmembrane region" description="Helical" evidence="5">
    <location>
        <begin position="126"/>
        <end position="144"/>
    </location>
</feature>
<feature type="transmembrane region" description="Helical" evidence="5">
    <location>
        <begin position="195"/>
        <end position="217"/>
    </location>
</feature>
<feature type="transmembrane region" description="Helical" evidence="5">
    <location>
        <begin position="6"/>
        <end position="23"/>
    </location>
</feature>
<comment type="subcellular location">
    <subcellularLocation>
        <location evidence="1">Membrane</location>
        <topology evidence="1">Multi-pass membrane protein</topology>
    </subcellularLocation>
</comment>
<evidence type="ECO:0000256" key="3">
    <source>
        <dbReference type="ARBA" id="ARBA00022989"/>
    </source>
</evidence>
<evidence type="ECO:0000313" key="7">
    <source>
        <dbReference type="Proteomes" id="UP000316298"/>
    </source>
</evidence>
<dbReference type="PANTHER" id="PTHR11040">
    <property type="entry name" value="ZINC/IRON TRANSPORTER"/>
    <property type="match status" value="1"/>
</dbReference>
<dbReference type="RefSeq" id="WP_141851697.1">
    <property type="nucleotide sequence ID" value="NZ_BAAAKA010000008.1"/>
</dbReference>
<gene>
    <name evidence="6" type="ORF">FB475_0248</name>
</gene>
<evidence type="ECO:0000313" key="6">
    <source>
        <dbReference type="EMBL" id="TQJ16159.1"/>
    </source>
</evidence>
<dbReference type="AlphaFoldDB" id="A0A542ELE6"/>
<dbReference type="PANTHER" id="PTHR11040:SF205">
    <property type="entry name" value="ZINC TRANSPORTER ZUPT"/>
    <property type="match status" value="1"/>
</dbReference>
<evidence type="ECO:0000256" key="4">
    <source>
        <dbReference type="ARBA" id="ARBA00023136"/>
    </source>
</evidence>
<reference evidence="6 7" key="1">
    <citation type="submission" date="2019-06" db="EMBL/GenBank/DDBJ databases">
        <title>Sequencing the genomes of 1000 actinobacteria strains.</title>
        <authorList>
            <person name="Klenk H.-P."/>
        </authorList>
    </citation>
    <scope>NUCLEOTIDE SEQUENCE [LARGE SCALE GENOMIC DNA]</scope>
    <source>
        <strain evidence="6 7">DSM 17305</strain>
    </source>
</reference>
<evidence type="ECO:0000256" key="1">
    <source>
        <dbReference type="ARBA" id="ARBA00004141"/>
    </source>
</evidence>
<sequence>MSSSQVAVLGAIAGFTIYLGLPIGRLRAPAPRLKAGLNALAIGILVFLFWDVLTHAWEPIDEALAGKHWGTSLGNGLVLAAGLAIGLLGLVYYDRWTARRRATASSIGPGAASTGDPALKPQAKSAAAGLALMIATGIGLHNFAEGLAIGNSAATGEVSLAVLLIIGFALHNATEGFGIVAPLAAAGERPSWTTLALLGLIGGGPTFVGTLVGQRFVNDSMSIAFLGLAAGSILYVVIELLSVARKAGLKELTTCCILLGLLAGFATDAIVTAAGA</sequence>
<dbReference type="OrthoDB" id="9787346at2"/>
<keyword evidence="3 5" id="KW-1133">Transmembrane helix</keyword>
<feature type="transmembrane region" description="Helical" evidence="5">
    <location>
        <begin position="160"/>
        <end position="183"/>
    </location>
</feature>
<feature type="transmembrane region" description="Helical" evidence="5">
    <location>
        <begin position="256"/>
        <end position="275"/>
    </location>
</feature>
<feature type="transmembrane region" description="Helical" evidence="5">
    <location>
        <begin position="223"/>
        <end position="244"/>
    </location>
</feature>
<dbReference type="GO" id="GO:0016020">
    <property type="term" value="C:membrane"/>
    <property type="evidence" value="ECO:0007669"/>
    <property type="project" value="UniProtKB-SubCell"/>
</dbReference>
<accession>A0A542ELE6</accession>
<comment type="caution">
    <text evidence="6">The sequence shown here is derived from an EMBL/GenBank/DDBJ whole genome shotgun (WGS) entry which is preliminary data.</text>
</comment>
<dbReference type="InterPro" id="IPR003689">
    <property type="entry name" value="ZIP"/>
</dbReference>
<feature type="transmembrane region" description="Helical" evidence="5">
    <location>
        <begin position="35"/>
        <end position="53"/>
    </location>
</feature>
<dbReference type="Pfam" id="PF02535">
    <property type="entry name" value="Zip"/>
    <property type="match status" value="1"/>
</dbReference>
<dbReference type="GO" id="GO:0005385">
    <property type="term" value="F:zinc ion transmembrane transporter activity"/>
    <property type="evidence" value="ECO:0007669"/>
    <property type="project" value="TreeGrafter"/>
</dbReference>
<evidence type="ECO:0000256" key="5">
    <source>
        <dbReference type="SAM" id="Phobius"/>
    </source>
</evidence>
<feature type="transmembrane region" description="Helical" evidence="5">
    <location>
        <begin position="73"/>
        <end position="93"/>
    </location>
</feature>
<keyword evidence="2 5" id="KW-0812">Transmembrane</keyword>
<protein>
    <submittedName>
        <fullName evidence="6">ZIP family zinc transporter</fullName>
    </submittedName>
</protein>
<dbReference type="EMBL" id="VFMM01000001">
    <property type="protein sequence ID" value="TQJ16159.1"/>
    <property type="molecule type" value="Genomic_DNA"/>
</dbReference>